<comment type="caution">
    <text evidence="1">The sequence shown here is derived from an EMBL/GenBank/DDBJ whole genome shotgun (WGS) entry which is preliminary data.</text>
</comment>
<dbReference type="EMBL" id="QFXC01000013">
    <property type="protein sequence ID" value="RDH81137.1"/>
    <property type="molecule type" value="Genomic_DNA"/>
</dbReference>
<gene>
    <name evidence="1" type="ORF">DIZ80_13555</name>
</gene>
<evidence type="ECO:0000313" key="1">
    <source>
        <dbReference type="EMBL" id="RDH81137.1"/>
    </source>
</evidence>
<keyword evidence="2" id="KW-1185">Reference proteome</keyword>
<proteinExistence type="predicted"/>
<protein>
    <submittedName>
        <fullName evidence="1">Uncharacterized protein</fullName>
    </submittedName>
</protein>
<sequence length="84" mass="9484">MMYLVLEVQSTEHTDKCGQLNAWVNVPTHTAAMEILHEELSLEGWALINVVESNTTDETDYFPPCTSLDAFNEAKRGLLALRFL</sequence>
<accession>A0A370DA21</accession>
<dbReference type="Proteomes" id="UP000254266">
    <property type="component" value="Unassembled WGS sequence"/>
</dbReference>
<dbReference type="AlphaFoldDB" id="A0A370DA21"/>
<evidence type="ECO:0000313" key="2">
    <source>
        <dbReference type="Proteomes" id="UP000254266"/>
    </source>
</evidence>
<organism evidence="1 2">
    <name type="scientific">endosymbiont of Galathealinum brachiosum</name>
    <dbReference type="NCBI Taxonomy" id="2200906"/>
    <lineage>
        <taxon>Bacteria</taxon>
        <taxon>Pseudomonadati</taxon>
        <taxon>Pseudomonadota</taxon>
        <taxon>Gammaproteobacteria</taxon>
        <taxon>sulfur-oxidizing symbionts</taxon>
    </lineage>
</organism>
<name>A0A370DA21_9GAMM</name>
<reference evidence="1 2" key="1">
    <citation type="journal article" date="2018" name="ISME J.">
        <title>Endosymbiont genomes yield clues of tubeworm success.</title>
        <authorList>
            <person name="Li Y."/>
            <person name="Liles M.R."/>
            <person name="Halanych K.M."/>
        </authorList>
    </citation>
    <scope>NUCLEOTIDE SEQUENCE [LARGE SCALE GENOMIC DNA]</scope>
    <source>
        <strain evidence="1">A1464</strain>
    </source>
</reference>